<dbReference type="AlphaFoldDB" id="A0A9D1I5U7"/>
<accession>A0A9D1I5U7</accession>
<evidence type="ECO:0000313" key="2">
    <source>
        <dbReference type="EMBL" id="HIU28783.1"/>
    </source>
</evidence>
<sequence>MKELYKDLYQFSIYIPPMDFTIHQYLLAVDPAVLFATGTIRQAEQILPQIKTILKEKALKYIFVSHMESDECGGLSVFFKEYPDMTVICSALCARELPGFGYQGKILVGSPGTFYSDKAIHMQFFDYPSEVHLQSGLLCYEKNSGIFYSADLMLRFGNGSGKTIKRAWKQEIEAIDITRIANDEKLKKLQGELLEISPALIAVGHGFCVECEK</sequence>
<proteinExistence type="predicted"/>
<gene>
    <name evidence="2" type="ORF">IAD50_00635</name>
</gene>
<reference evidence="2" key="1">
    <citation type="submission" date="2020-10" db="EMBL/GenBank/DDBJ databases">
        <authorList>
            <person name="Gilroy R."/>
        </authorList>
    </citation>
    <scope>NUCLEOTIDE SEQUENCE</scope>
    <source>
        <strain evidence="2">CHK195-4489</strain>
    </source>
</reference>
<dbReference type="InterPro" id="IPR045761">
    <property type="entry name" value="ODP_dom"/>
</dbReference>
<name>A0A9D1I5U7_9CLOT</name>
<organism evidence="2 3">
    <name type="scientific">Candidatus Egerieisoma faecipullorum</name>
    <dbReference type="NCBI Taxonomy" id="2840963"/>
    <lineage>
        <taxon>Bacteria</taxon>
        <taxon>Bacillati</taxon>
        <taxon>Bacillota</taxon>
        <taxon>Clostridia</taxon>
        <taxon>Eubacteriales</taxon>
        <taxon>Clostridiaceae</taxon>
        <taxon>Clostridiaceae incertae sedis</taxon>
        <taxon>Candidatus Egerieisoma</taxon>
    </lineage>
</organism>
<dbReference type="Gene3D" id="3.60.15.10">
    <property type="entry name" value="Ribonuclease Z/Hydroxyacylglutathione hydrolase-like"/>
    <property type="match status" value="1"/>
</dbReference>
<dbReference type="EMBL" id="DVMM01000012">
    <property type="protein sequence ID" value="HIU28783.1"/>
    <property type="molecule type" value="Genomic_DNA"/>
</dbReference>
<dbReference type="Proteomes" id="UP000824089">
    <property type="component" value="Unassembled WGS sequence"/>
</dbReference>
<dbReference type="Pfam" id="PF19583">
    <property type="entry name" value="ODP"/>
    <property type="match status" value="1"/>
</dbReference>
<dbReference type="SUPFAM" id="SSF56281">
    <property type="entry name" value="Metallo-hydrolase/oxidoreductase"/>
    <property type="match status" value="1"/>
</dbReference>
<evidence type="ECO:0000313" key="3">
    <source>
        <dbReference type="Proteomes" id="UP000824089"/>
    </source>
</evidence>
<dbReference type="InterPro" id="IPR036866">
    <property type="entry name" value="RibonucZ/Hydroxyglut_hydro"/>
</dbReference>
<feature type="domain" description="ODP" evidence="1">
    <location>
        <begin position="22"/>
        <end position="206"/>
    </location>
</feature>
<evidence type="ECO:0000259" key="1">
    <source>
        <dbReference type="Pfam" id="PF19583"/>
    </source>
</evidence>
<protein>
    <submittedName>
        <fullName evidence="2">MBL fold metallo-hydrolase</fullName>
    </submittedName>
</protein>
<comment type="caution">
    <text evidence="2">The sequence shown here is derived from an EMBL/GenBank/DDBJ whole genome shotgun (WGS) entry which is preliminary data.</text>
</comment>
<reference evidence="2" key="2">
    <citation type="journal article" date="2021" name="PeerJ">
        <title>Extensive microbial diversity within the chicken gut microbiome revealed by metagenomics and culture.</title>
        <authorList>
            <person name="Gilroy R."/>
            <person name="Ravi A."/>
            <person name="Getino M."/>
            <person name="Pursley I."/>
            <person name="Horton D.L."/>
            <person name="Alikhan N.F."/>
            <person name="Baker D."/>
            <person name="Gharbi K."/>
            <person name="Hall N."/>
            <person name="Watson M."/>
            <person name="Adriaenssens E.M."/>
            <person name="Foster-Nyarko E."/>
            <person name="Jarju S."/>
            <person name="Secka A."/>
            <person name="Antonio M."/>
            <person name="Oren A."/>
            <person name="Chaudhuri R.R."/>
            <person name="La Ragione R."/>
            <person name="Hildebrand F."/>
            <person name="Pallen M.J."/>
        </authorList>
    </citation>
    <scope>NUCLEOTIDE SEQUENCE</scope>
    <source>
        <strain evidence="2">CHK195-4489</strain>
    </source>
</reference>